<keyword evidence="4 7" id="KW-1133">Transmembrane helix</keyword>
<dbReference type="InterPro" id="IPR010432">
    <property type="entry name" value="RDD"/>
</dbReference>
<evidence type="ECO:0000256" key="4">
    <source>
        <dbReference type="ARBA" id="ARBA00022989"/>
    </source>
</evidence>
<dbReference type="GO" id="GO:0005886">
    <property type="term" value="C:plasma membrane"/>
    <property type="evidence" value="ECO:0007669"/>
    <property type="project" value="UniProtKB-SubCell"/>
</dbReference>
<name>A0A9D2QGE0_9CORY</name>
<feature type="transmembrane region" description="Helical" evidence="7">
    <location>
        <begin position="83"/>
        <end position="104"/>
    </location>
</feature>
<dbReference type="AlphaFoldDB" id="A0A9D2QGE0"/>
<feature type="region of interest" description="Disordered" evidence="6">
    <location>
        <begin position="1"/>
        <end position="24"/>
    </location>
</feature>
<evidence type="ECO:0000256" key="7">
    <source>
        <dbReference type="SAM" id="Phobius"/>
    </source>
</evidence>
<dbReference type="PANTHER" id="PTHR36115">
    <property type="entry name" value="PROLINE-RICH ANTIGEN HOMOLOG-RELATED"/>
    <property type="match status" value="1"/>
</dbReference>
<evidence type="ECO:0000256" key="2">
    <source>
        <dbReference type="ARBA" id="ARBA00022475"/>
    </source>
</evidence>
<keyword evidence="5 7" id="KW-0472">Membrane</keyword>
<dbReference type="EMBL" id="DWVP01000014">
    <property type="protein sequence ID" value="HJC85052.1"/>
    <property type="molecule type" value="Genomic_DNA"/>
</dbReference>
<dbReference type="PANTHER" id="PTHR36115:SF4">
    <property type="entry name" value="MEMBRANE PROTEIN"/>
    <property type="match status" value="1"/>
</dbReference>
<feature type="compositionally biased region" description="Polar residues" evidence="6">
    <location>
        <begin position="1"/>
        <end position="13"/>
    </location>
</feature>
<evidence type="ECO:0000256" key="6">
    <source>
        <dbReference type="SAM" id="MobiDB-lite"/>
    </source>
</evidence>
<evidence type="ECO:0000256" key="1">
    <source>
        <dbReference type="ARBA" id="ARBA00004651"/>
    </source>
</evidence>
<feature type="transmembrane region" description="Helical" evidence="7">
    <location>
        <begin position="183"/>
        <end position="212"/>
    </location>
</feature>
<proteinExistence type="predicted"/>
<reference evidence="9" key="2">
    <citation type="submission" date="2021-04" db="EMBL/GenBank/DDBJ databases">
        <authorList>
            <person name="Gilroy R."/>
        </authorList>
    </citation>
    <scope>NUCLEOTIDE SEQUENCE</scope>
    <source>
        <strain evidence="9">ChiHjej13B12-4958</strain>
    </source>
</reference>
<sequence length="234" mass="25154">MSTPNNPYSSNNDGRGDMPSYGDYSQGANDSYNSGYNSAYNEAHTGSYTGGYEQFPVAPEASLHGGGYAGAGKRLGALLIDQLVYLVVGAILIMILAGDDISRWSDQFNAYIDSGDANAPVPELETGGIMLASIIGLVFWFAYRAGMESTKGQTLGKMALGIKVVNADGQPISFTNSLLRNSWYMVVTVLGNIPAIGFVLVLAIYITLGVLISRNQYKQHSFDTWSKAYVVTTR</sequence>
<evidence type="ECO:0000259" key="8">
    <source>
        <dbReference type="Pfam" id="PF06271"/>
    </source>
</evidence>
<protein>
    <submittedName>
        <fullName evidence="9">RDD family protein</fullName>
    </submittedName>
</protein>
<dbReference type="Pfam" id="PF06271">
    <property type="entry name" value="RDD"/>
    <property type="match status" value="1"/>
</dbReference>
<feature type="transmembrane region" description="Helical" evidence="7">
    <location>
        <begin position="124"/>
        <end position="143"/>
    </location>
</feature>
<dbReference type="Proteomes" id="UP000823858">
    <property type="component" value="Unassembled WGS sequence"/>
</dbReference>
<evidence type="ECO:0000256" key="3">
    <source>
        <dbReference type="ARBA" id="ARBA00022692"/>
    </source>
</evidence>
<organism evidence="9 10">
    <name type="scientific">Candidatus Corynebacterium faecigallinarum</name>
    <dbReference type="NCBI Taxonomy" id="2838528"/>
    <lineage>
        <taxon>Bacteria</taxon>
        <taxon>Bacillati</taxon>
        <taxon>Actinomycetota</taxon>
        <taxon>Actinomycetes</taxon>
        <taxon>Mycobacteriales</taxon>
        <taxon>Corynebacteriaceae</taxon>
        <taxon>Corynebacterium</taxon>
    </lineage>
</organism>
<feature type="domain" description="RDD" evidence="8">
    <location>
        <begin position="68"/>
        <end position="226"/>
    </location>
</feature>
<reference evidence="9" key="1">
    <citation type="journal article" date="2021" name="PeerJ">
        <title>Extensive microbial diversity within the chicken gut microbiome revealed by metagenomics and culture.</title>
        <authorList>
            <person name="Gilroy R."/>
            <person name="Ravi A."/>
            <person name="Getino M."/>
            <person name="Pursley I."/>
            <person name="Horton D.L."/>
            <person name="Alikhan N.F."/>
            <person name="Baker D."/>
            <person name="Gharbi K."/>
            <person name="Hall N."/>
            <person name="Watson M."/>
            <person name="Adriaenssens E.M."/>
            <person name="Foster-Nyarko E."/>
            <person name="Jarju S."/>
            <person name="Secka A."/>
            <person name="Antonio M."/>
            <person name="Oren A."/>
            <person name="Chaudhuri R.R."/>
            <person name="La Ragione R."/>
            <person name="Hildebrand F."/>
            <person name="Pallen M.J."/>
        </authorList>
    </citation>
    <scope>NUCLEOTIDE SEQUENCE</scope>
    <source>
        <strain evidence="9">ChiHjej13B12-4958</strain>
    </source>
</reference>
<comment type="caution">
    <text evidence="9">The sequence shown here is derived from an EMBL/GenBank/DDBJ whole genome shotgun (WGS) entry which is preliminary data.</text>
</comment>
<gene>
    <name evidence="9" type="ORF">H9751_05840</name>
</gene>
<dbReference type="InterPro" id="IPR051791">
    <property type="entry name" value="Pra-immunoreactive"/>
</dbReference>
<evidence type="ECO:0000256" key="5">
    <source>
        <dbReference type="ARBA" id="ARBA00023136"/>
    </source>
</evidence>
<evidence type="ECO:0000313" key="9">
    <source>
        <dbReference type="EMBL" id="HJC85052.1"/>
    </source>
</evidence>
<evidence type="ECO:0000313" key="10">
    <source>
        <dbReference type="Proteomes" id="UP000823858"/>
    </source>
</evidence>
<keyword evidence="2" id="KW-1003">Cell membrane</keyword>
<keyword evidence="3 7" id="KW-0812">Transmembrane</keyword>
<accession>A0A9D2QGE0</accession>
<comment type="subcellular location">
    <subcellularLocation>
        <location evidence="1">Cell membrane</location>
        <topology evidence="1">Multi-pass membrane protein</topology>
    </subcellularLocation>
</comment>